<feature type="chain" id="PRO_5022880329" evidence="10">
    <location>
        <begin position="22"/>
        <end position="1033"/>
    </location>
</feature>
<sequence length="1033" mass="111452">MMKSLLFSFVLMLTLAGQVWAQERTVTGRVTDAATGETMPGVTVQVKGTTIATPTDVNGAYSINVPSGGATLVFTFVGYANQEVAVSTQSSINVRLALDSRQLSEVVVTAMGIQREKKDLGYSVGTVDAAALTIGRPTNVVNALSGKVAGVSVASSSGMVGASSGIFIRGNTTFTGSNQPLFVIDGVPIDNGGGGNALQNGVANSNRAIDLNQDDIESINILKGPAAAALYGSRAASGAVIITTKKGKAGQKTSVEFNSSYNMVEVNRFPEWQNEYAQGTGGNFIPTSNVSWGPRITGQTVTNFRGEQETLTAYPDNIKDIFKKGSNFQNTVALSGGGESASYRLSYGNTKESGVLENNKLQRHNFTFNGSADITPKLTSGVSVQYINSESKRTQQGNQLSNPFFRGWFIPRNINLSGMPYEDAAGNQIYFDAVDNPYWTIANNTYDDEINRVIGNVNLSYKLTPWLDANYRLGVDTYTQVEQGYDQIGARGAANTSAGGTGGIYDRSYTNTNINSNFILSGRKDITPDFDLTFNVGNEIISNSTNDVNTIGKTLGIRNLKNISNASVQTGLNSKSQRRLVGVFADVTFGYRDFVTLNVTGRNDFSSTFGEAENSYFYPSAALSFVLTEAFPVLKNNVIEFAKVKANYAKVGKEAPAYSTNTYFVAAGASDGFGPSIVFPYNGLGGRTYSNASGDPNLRPEFTTSKEVGLEMQFFKNRLGFEANYYVTNSTDLIFSVPVSSSSGFTSQTRNAGSLRNKGIEFLLNVTPLKTSNFTWDLSFNFNRNRSEVIELAQGVPNIILAGFTTPNVRLEAGQPYGVMYGSVFRRNDQGQLIIGANGEPSLDPLSKKIGDTNPDWTGGITNNLNYKGINLSFLIDIRKGGDVYSRNLGDLRRSGVLAEAAEFDRFTSDGKLATPYVYEGVKADGSVNTTPITTERYFTSLFTAGESYVYDATAVRLREASLSYAIPTGLLQKTPFGRLEVGLNGRNLLLWAPNFPHLDPENNTLGVSNAQGFEFNGLPNTRSYGAFLRLTL</sequence>
<dbReference type="InterPro" id="IPR039426">
    <property type="entry name" value="TonB-dep_rcpt-like"/>
</dbReference>
<evidence type="ECO:0000256" key="7">
    <source>
        <dbReference type="ARBA" id="ARBA00023237"/>
    </source>
</evidence>
<name>A0A5B6T7E7_9BACT</name>
<dbReference type="OrthoDB" id="9768177at2"/>
<gene>
    <name evidence="13" type="ORF">FOA19_17190</name>
</gene>
<dbReference type="AlphaFoldDB" id="A0A5B6T7E7"/>
<dbReference type="Pfam" id="PF00593">
    <property type="entry name" value="TonB_dep_Rec_b-barrel"/>
    <property type="match status" value="1"/>
</dbReference>
<evidence type="ECO:0000256" key="4">
    <source>
        <dbReference type="ARBA" id="ARBA00022692"/>
    </source>
</evidence>
<evidence type="ECO:0000259" key="11">
    <source>
        <dbReference type="Pfam" id="PF00593"/>
    </source>
</evidence>
<evidence type="ECO:0000256" key="3">
    <source>
        <dbReference type="ARBA" id="ARBA00022452"/>
    </source>
</evidence>
<dbReference type="InterPro" id="IPR037066">
    <property type="entry name" value="Plug_dom_sf"/>
</dbReference>
<evidence type="ECO:0000256" key="6">
    <source>
        <dbReference type="ARBA" id="ARBA00023136"/>
    </source>
</evidence>
<keyword evidence="5 9" id="KW-0798">TonB box</keyword>
<keyword evidence="10" id="KW-0732">Signal</keyword>
<comment type="subcellular location">
    <subcellularLocation>
        <location evidence="1 8">Cell outer membrane</location>
        <topology evidence="1 8">Multi-pass membrane protein</topology>
    </subcellularLocation>
</comment>
<dbReference type="Pfam" id="PF07715">
    <property type="entry name" value="Plug"/>
    <property type="match status" value="1"/>
</dbReference>
<feature type="domain" description="TonB-dependent receptor-like beta-barrel" evidence="11">
    <location>
        <begin position="416"/>
        <end position="783"/>
    </location>
</feature>
<reference evidence="13 14" key="1">
    <citation type="submission" date="2019-07" db="EMBL/GenBank/DDBJ databases">
        <title>Rufibacter sp. nov., isolated from lake sediment.</title>
        <authorList>
            <person name="Qu J.-H."/>
        </authorList>
    </citation>
    <scope>NUCLEOTIDE SEQUENCE [LARGE SCALE GENOMIC DNA]</scope>
    <source>
        <strain evidence="13 14">NBS58-1</strain>
    </source>
</reference>
<dbReference type="InterPro" id="IPR023997">
    <property type="entry name" value="TonB-dep_OMP_SusC/RagA_CS"/>
</dbReference>
<protein>
    <submittedName>
        <fullName evidence="13">SusC/RagA family TonB-linked outer membrane protein</fullName>
    </submittedName>
</protein>
<dbReference type="EMBL" id="VKKY01000003">
    <property type="protein sequence ID" value="KAA3436138.1"/>
    <property type="molecule type" value="Genomic_DNA"/>
</dbReference>
<dbReference type="InterPro" id="IPR000531">
    <property type="entry name" value="Beta-barrel_TonB"/>
</dbReference>
<feature type="signal peptide" evidence="10">
    <location>
        <begin position="1"/>
        <end position="21"/>
    </location>
</feature>
<evidence type="ECO:0000256" key="9">
    <source>
        <dbReference type="RuleBase" id="RU003357"/>
    </source>
</evidence>
<evidence type="ECO:0000256" key="2">
    <source>
        <dbReference type="ARBA" id="ARBA00022448"/>
    </source>
</evidence>
<dbReference type="InterPro" id="IPR008969">
    <property type="entry name" value="CarboxyPept-like_regulatory"/>
</dbReference>
<dbReference type="Proteomes" id="UP000324133">
    <property type="component" value="Unassembled WGS sequence"/>
</dbReference>
<evidence type="ECO:0000256" key="10">
    <source>
        <dbReference type="SAM" id="SignalP"/>
    </source>
</evidence>
<evidence type="ECO:0000259" key="12">
    <source>
        <dbReference type="Pfam" id="PF07715"/>
    </source>
</evidence>
<keyword evidence="14" id="KW-1185">Reference proteome</keyword>
<keyword evidence="6 8" id="KW-0472">Membrane</keyword>
<dbReference type="PROSITE" id="PS52016">
    <property type="entry name" value="TONB_DEPENDENT_REC_3"/>
    <property type="match status" value="1"/>
</dbReference>
<keyword evidence="7 8" id="KW-0998">Cell outer membrane</keyword>
<keyword evidence="4 8" id="KW-0812">Transmembrane</keyword>
<dbReference type="SUPFAM" id="SSF49464">
    <property type="entry name" value="Carboxypeptidase regulatory domain-like"/>
    <property type="match status" value="1"/>
</dbReference>
<dbReference type="RefSeq" id="WP_149092097.1">
    <property type="nucleotide sequence ID" value="NZ_VKKY01000003.1"/>
</dbReference>
<dbReference type="Gene3D" id="2.40.170.20">
    <property type="entry name" value="TonB-dependent receptor, beta-barrel domain"/>
    <property type="match status" value="1"/>
</dbReference>
<dbReference type="Gene3D" id="2.60.40.1120">
    <property type="entry name" value="Carboxypeptidase-like, regulatory domain"/>
    <property type="match status" value="1"/>
</dbReference>
<organism evidence="13 14">
    <name type="scientific">Rufibacter hautae</name>
    <dbReference type="NCBI Taxonomy" id="2595005"/>
    <lineage>
        <taxon>Bacteria</taxon>
        <taxon>Pseudomonadati</taxon>
        <taxon>Bacteroidota</taxon>
        <taxon>Cytophagia</taxon>
        <taxon>Cytophagales</taxon>
        <taxon>Hymenobacteraceae</taxon>
        <taxon>Rufibacter</taxon>
    </lineage>
</organism>
<evidence type="ECO:0000256" key="8">
    <source>
        <dbReference type="PROSITE-ProRule" id="PRU01360"/>
    </source>
</evidence>
<dbReference type="SUPFAM" id="SSF56935">
    <property type="entry name" value="Porins"/>
    <property type="match status" value="1"/>
</dbReference>
<evidence type="ECO:0000256" key="5">
    <source>
        <dbReference type="ARBA" id="ARBA00023077"/>
    </source>
</evidence>
<comment type="similarity">
    <text evidence="8 9">Belongs to the TonB-dependent receptor family.</text>
</comment>
<dbReference type="InterPro" id="IPR036942">
    <property type="entry name" value="Beta-barrel_TonB_sf"/>
</dbReference>
<evidence type="ECO:0000256" key="1">
    <source>
        <dbReference type="ARBA" id="ARBA00004571"/>
    </source>
</evidence>
<accession>A0A5B6T7E7</accession>
<comment type="caution">
    <text evidence="13">The sequence shown here is derived from an EMBL/GenBank/DDBJ whole genome shotgun (WGS) entry which is preliminary data.</text>
</comment>
<keyword evidence="2 8" id="KW-0813">Transport</keyword>
<dbReference type="InterPro" id="IPR023996">
    <property type="entry name" value="TonB-dep_OMP_SusC/RagA"/>
</dbReference>
<dbReference type="GO" id="GO:0009279">
    <property type="term" value="C:cell outer membrane"/>
    <property type="evidence" value="ECO:0007669"/>
    <property type="project" value="UniProtKB-SubCell"/>
</dbReference>
<dbReference type="Pfam" id="PF13715">
    <property type="entry name" value="CarbopepD_reg_2"/>
    <property type="match status" value="1"/>
</dbReference>
<evidence type="ECO:0000313" key="13">
    <source>
        <dbReference type="EMBL" id="KAA3436138.1"/>
    </source>
</evidence>
<dbReference type="Gene3D" id="2.170.130.10">
    <property type="entry name" value="TonB-dependent receptor, plug domain"/>
    <property type="match status" value="1"/>
</dbReference>
<keyword evidence="3 8" id="KW-1134">Transmembrane beta strand</keyword>
<evidence type="ECO:0000313" key="14">
    <source>
        <dbReference type="Proteomes" id="UP000324133"/>
    </source>
</evidence>
<dbReference type="NCBIfam" id="TIGR04057">
    <property type="entry name" value="SusC_RagA_signa"/>
    <property type="match status" value="1"/>
</dbReference>
<dbReference type="NCBIfam" id="TIGR04056">
    <property type="entry name" value="OMP_RagA_SusC"/>
    <property type="match status" value="1"/>
</dbReference>
<feature type="domain" description="TonB-dependent receptor plug" evidence="12">
    <location>
        <begin position="117"/>
        <end position="239"/>
    </location>
</feature>
<dbReference type="InterPro" id="IPR012910">
    <property type="entry name" value="Plug_dom"/>
</dbReference>
<proteinExistence type="inferred from homology"/>